<keyword evidence="1" id="KW-0472">Membrane</keyword>
<gene>
    <name evidence="2" type="ORF">Fot_56550</name>
</gene>
<feature type="transmembrane region" description="Helical" evidence="1">
    <location>
        <begin position="35"/>
        <end position="57"/>
    </location>
</feature>
<accession>A0ABD1P0I0</accession>
<dbReference type="EMBL" id="JBFOLJ010000045">
    <property type="protein sequence ID" value="KAL2457139.1"/>
    <property type="molecule type" value="Genomic_DNA"/>
</dbReference>
<proteinExistence type="predicted"/>
<dbReference type="Proteomes" id="UP001604277">
    <property type="component" value="Unassembled WGS sequence"/>
</dbReference>
<organism evidence="2 3">
    <name type="scientific">Forsythia ovata</name>
    <dbReference type="NCBI Taxonomy" id="205694"/>
    <lineage>
        <taxon>Eukaryota</taxon>
        <taxon>Viridiplantae</taxon>
        <taxon>Streptophyta</taxon>
        <taxon>Embryophyta</taxon>
        <taxon>Tracheophyta</taxon>
        <taxon>Spermatophyta</taxon>
        <taxon>Magnoliopsida</taxon>
        <taxon>eudicotyledons</taxon>
        <taxon>Gunneridae</taxon>
        <taxon>Pentapetalae</taxon>
        <taxon>asterids</taxon>
        <taxon>lamiids</taxon>
        <taxon>Lamiales</taxon>
        <taxon>Oleaceae</taxon>
        <taxon>Forsythieae</taxon>
        <taxon>Forsythia</taxon>
    </lineage>
</organism>
<comment type="caution">
    <text evidence="2">The sequence shown here is derived from an EMBL/GenBank/DDBJ whole genome shotgun (WGS) entry which is preliminary data.</text>
</comment>
<protein>
    <submittedName>
        <fullName evidence="2">Cytochrome</fullName>
    </submittedName>
</protein>
<reference evidence="3" key="1">
    <citation type="submission" date="2024-07" db="EMBL/GenBank/DDBJ databases">
        <title>Two chromosome-level genome assemblies of Korean endemic species Abeliophyllum distichum and Forsythia ovata (Oleaceae).</title>
        <authorList>
            <person name="Jang H."/>
        </authorList>
    </citation>
    <scope>NUCLEOTIDE SEQUENCE [LARGE SCALE GENOMIC DNA]</scope>
</reference>
<keyword evidence="1" id="KW-0812">Transmembrane</keyword>
<sequence length="213" mass="24040">MALHREAICKGLSQSQVDLGLCSITAVPSLITDAYFAPVFFLFTFFFEKILLCMQVFGRGARGPKHPVDSEVSTLIIRTSQVELVSQGQAPIKGLHLSLLAARPMLAFRSILIPGPERWTPPALPGLWKPHRSRIPIPGRPVRYPSESQSGRRGAHLFQKVRRFISKNRNVRAVSPHVPNYLVPDWIAFLVWHLFVRCPLVILSYINVDRERG</sequence>
<keyword evidence="1" id="KW-1133">Transmembrane helix</keyword>
<dbReference type="AlphaFoldDB" id="A0ABD1P0I0"/>
<feature type="transmembrane region" description="Helical" evidence="1">
    <location>
        <begin position="186"/>
        <end position="206"/>
    </location>
</feature>
<evidence type="ECO:0000256" key="1">
    <source>
        <dbReference type="SAM" id="Phobius"/>
    </source>
</evidence>
<keyword evidence="3" id="KW-1185">Reference proteome</keyword>
<evidence type="ECO:0000313" key="2">
    <source>
        <dbReference type="EMBL" id="KAL2457139.1"/>
    </source>
</evidence>
<name>A0ABD1P0I0_9LAMI</name>
<evidence type="ECO:0000313" key="3">
    <source>
        <dbReference type="Proteomes" id="UP001604277"/>
    </source>
</evidence>